<dbReference type="InterPro" id="IPR001509">
    <property type="entry name" value="Epimerase_deHydtase"/>
</dbReference>
<sequence length="307" mass="35375">MKTILLTGVTGFIGSNLLEALLKQGYFVLGIKRSTSNLWRIKEFLGNKNLKLIDIDNHSFDSVFKENKVDIVIHSAWGGVKAEDRNDLTIQIKNYEFSFKLFSIAIKNNVDKIVSLGSQAEYGRYEGRIDENYPCKPVDAYGTAKVDTSKALKALAKDTNTKWFWIRLFSLFGPKEDKNWLLPFAINKMLKNEDIDLTKCEQQYDYLFIEDFCNGILQILDSDKSGVYNFSSNMSVQLKEILLMIKDITKSKSKLNFGALQYRDNQVMHMEGDSSMFYATLKYMPVHNLRNSLVKTVSYYKNKPYNK</sequence>
<dbReference type="RefSeq" id="WP_321536860.1">
    <property type="nucleotide sequence ID" value="NZ_JARGDL010000026.1"/>
</dbReference>
<gene>
    <name evidence="2" type="ORF">P0M35_13065</name>
</gene>
<dbReference type="AlphaFoldDB" id="A0AAE3P2W1"/>
<evidence type="ECO:0000259" key="1">
    <source>
        <dbReference type="Pfam" id="PF01370"/>
    </source>
</evidence>
<keyword evidence="3" id="KW-1185">Reference proteome</keyword>
<dbReference type="PANTHER" id="PTHR43245:SF13">
    <property type="entry name" value="UDP-D-APIOSE_UDP-D-XYLOSE SYNTHASE 2"/>
    <property type="match status" value="1"/>
</dbReference>
<dbReference type="Pfam" id="PF01370">
    <property type="entry name" value="Epimerase"/>
    <property type="match status" value="1"/>
</dbReference>
<feature type="domain" description="NAD-dependent epimerase/dehydratase" evidence="1">
    <location>
        <begin position="4"/>
        <end position="229"/>
    </location>
</feature>
<comment type="caution">
    <text evidence="2">The sequence shown here is derived from an EMBL/GenBank/DDBJ whole genome shotgun (WGS) entry which is preliminary data.</text>
</comment>
<accession>A0AAE3P2W1</accession>
<evidence type="ECO:0000313" key="2">
    <source>
        <dbReference type="EMBL" id="MDF1613089.1"/>
    </source>
</evidence>
<dbReference type="SUPFAM" id="SSF51735">
    <property type="entry name" value="NAD(P)-binding Rossmann-fold domains"/>
    <property type="match status" value="1"/>
</dbReference>
<dbReference type="PANTHER" id="PTHR43245">
    <property type="entry name" value="BIFUNCTIONAL POLYMYXIN RESISTANCE PROTEIN ARNA"/>
    <property type="match status" value="1"/>
</dbReference>
<dbReference type="InterPro" id="IPR050177">
    <property type="entry name" value="Lipid_A_modif_metabolic_enz"/>
</dbReference>
<reference evidence="2" key="1">
    <citation type="submission" date="2023-03" db="EMBL/GenBank/DDBJ databases">
        <title>Stygiobacter electus gen. nov., sp. nov., facultatively anaerobic thermotolerant bacterium of the class Ignavibacteria from a well of Yessentuki mineral water deposit.</title>
        <authorList>
            <person name="Podosokorskaya O.A."/>
            <person name="Elcheninov A.G."/>
            <person name="Petrova N.F."/>
            <person name="Zavarzina D.G."/>
            <person name="Kublanov I.V."/>
            <person name="Merkel A.Y."/>
        </authorList>
    </citation>
    <scope>NUCLEOTIDE SEQUENCE</scope>
    <source>
        <strain evidence="2">09-Me</strain>
    </source>
</reference>
<dbReference type="Gene3D" id="3.40.50.720">
    <property type="entry name" value="NAD(P)-binding Rossmann-like Domain"/>
    <property type="match status" value="1"/>
</dbReference>
<dbReference type="Proteomes" id="UP001221302">
    <property type="component" value="Unassembled WGS sequence"/>
</dbReference>
<proteinExistence type="predicted"/>
<protein>
    <submittedName>
        <fullName evidence="2">NAD(P)-dependent oxidoreductase</fullName>
    </submittedName>
</protein>
<dbReference type="InterPro" id="IPR036291">
    <property type="entry name" value="NAD(P)-bd_dom_sf"/>
</dbReference>
<dbReference type="EMBL" id="JARGDL010000026">
    <property type="protein sequence ID" value="MDF1613089.1"/>
    <property type="molecule type" value="Genomic_DNA"/>
</dbReference>
<evidence type="ECO:0000313" key="3">
    <source>
        <dbReference type="Proteomes" id="UP001221302"/>
    </source>
</evidence>
<name>A0AAE3P2W1_9BACT</name>
<organism evidence="2 3">
    <name type="scientific">Stygiobacter electus</name>
    <dbReference type="NCBI Taxonomy" id="3032292"/>
    <lineage>
        <taxon>Bacteria</taxon>
        <taxon>Pseudomonadati</taxon>
        <taxon>Ignavibacteriota</taxon>
        <taxon>Ignavibacteria</taxon>
        <taxon>Ignavibacteriales</taxon>
        <taxon>Melioribacteraceae</taxon>
        <taxon>Stygiobacter</taxon>
    </lineage>
</organism>